<feature type="compositionally biased region" description="Polar residues" evidence="1">
    <location>
        <begin position="1"/>
        <end position="12"/>
    </location>
</feature>
<dbReference type="EMBL" id="MG554634">
    <property type="protein sequence ID" value="AWT23239.1"/>
    <property type="molecule type" value="Genomic_RNA"/>
</dbReference>
<name>A0A2U9NJB8_9VIRU</name>
<dbReference type="KEGG" id="vg:36841143"/>
<dbReference type="RefSeq" id="YP_009480684.1">
    <property type="nucleotide sequence ID" value="NC_037663.1"/>
</dbReference>
<evidence type="ECO:0000313" key="2">
    <source>
        <dbReference type="EMBL" id="AWT23239.1"/>
    </source>
</evidence>
<feature type="region of interest" description="Disordered" evidence="1">
    <location>
        <begin position="224"/>
        <end position="249"/>
    </location>
</feature>
<dbReference type="GeneID" id="36841143"/>
<evidence type="ECO:0000256" key="1">
    <source>
        <dbReference type="SAM" id="MobiDB-lite"/>
    </source>
</evidence>
<feature type="compositionally biased region" description="Acidic residues" evidence="1">
    <location>
        <begin position="224"/>
        <end position="245"/>
    </location>
</feature>
<feature type="compositionally biased region" description="Basic and acidic residues" evidence="1">
    <location>
        <begin position="24"/>
        <end position="48"/>
    </location>
</feature>
<feature type="compositionally biased region" description="Basic and acidic residues" evidence="1">
    <location>
        <begin position="58"/>
        <end position="86"/>
    </location>
</feature>
<accession>A0A2U9NJB8</accession>
<protein>
    <submittedName>
        <fullName evidence="2">Uncharacterized protein</fullName>
    </submittedName>
</protein>
<feature type="compositionally biased region" description="Basic and acidic residues" evidence="1">
    <location>
        <begin position="108"/>
        <end position="117"/>
    </location>
</feature>
<organism evidence="2">
    <name type="scientific">Botrytis cinerea hypovirus 1 satellite-like RNA</name>
    <dbReference type="NCBI Taxonomy" id="2219109"/>
    <lineage>
        <taxon>Viruses</taxon>
        <taxon>unclassified satellites</taxon>
        <taxon>RNA satellites</taxon>
    </lineage>
</organism>
<feature type="compositionally biased region" description="Low complexity" evidence="1">
    <location>
        <begin position="13"/>
        <end position="23"/>
    </location>
</feature>
<proteinExistence type="predicted"/>
<dbReference type="Proteomes" id="UP000249553">
    <property type="component" value="Genome"/>
</dbReference>
<feature type="region of interest" description="Disordered" evidence="1">
    <location>
        <begin position="1"/>
        <end position="117"/>
    </location>
</feature>
<reference evidence="2" key="1">
    <citation type="journal article" date="2018" name="Viruses">
        <title>Two Novel Hypovirulence-Associated Mycoviruses in the Phytopathogenic Fungus Botrytis cinerea: Molecular Characterization and Suppression of Infection Cushion Formation.</title>
        <authorList>
            <person name="Hao F."/>
            <person name="Ding T."/>
            <person name="Wu M."/>
            <person name="Zhang J."/>
            <person name="Yang L."/>
            <person name="Chen W."/>
            <person name="Li G."/>
        </authorList>
    </citation>
    <scope>NUCLEOTIDE SEQUENCE [LARGE SCALE GENOMIC DNA]</scope>
</reference>
<sequence>MNIKNKNNFLDNSSRSLASTSSARDAKPDREHPEQKLRLEVQRAEKPPVRPSVFAGTEHQEQDGTQHVRREHHGAHSREHSKESRAGRSSSHSRRHDSEHHRTPRASSRAESRSRIEGKTAADKGFCYAALFLREKRDEVIRAIATDYPQLNKVRRFADTHKAWVKDGHITVTAAIGFHAGPNGELGNLKPLSIHVTSGGDVSIKEFVASDSYGSVKIGGYADEEELDDEGAWEDEDDGWEDDEPTPVVKSSKTVVSSYKISPTSGGNLNWPSSSFHSNMGSSSRSTPVTPVAQSLDWSHYGLLHQVEPRPIINPPLPVKSPERPQNISNSLDFYHESSDDKCYDELPDDYVFEEGEDWGTLTWPLPSTGVVAAAMDATLDTEPLSAEISSPLEKTISDAVNAVIDDVVDSADPVFAALEAATQFRPVASRDITSLVPKAVGTCLSALASGNQPVVVARSGSTGIVGFINGLIEVYKTIIVACDNFDKSMRVHPGWNVVTSAEHIVNGRVNLGETRDLGSLPEIVKGSFIVVVVDFDNWTVKKQALFSAFDGKIIRTSSSLKLRSTGKRVLIRIPREDKSCQIVVTKDYSCVVQAGRNGVFIFATDHDVSDKFYWYILKATVFPSWVKRWGVVQHWDMSYLTPRMWNNCLCDVHLGMQEPALEVNCFHSV</sequence>